<accession>A0A179DLE7</accession>
<dbReference type="AlphaFoldDB" id="A0A179DLE7"/>
<dbReference type="EMBL" id="LWHJ01000011">
    <property type="protein sequence ID" value="OAQ41875.1"/>
    <property type="molecule type" value="Genomic_DNA"/>
</dbReference>
<protein>
    <submittedName>
        <fullName evidence="1">Uncharacterized protein</fullName>
    </submittedName>
</protein>
<proteinExistence type="predicted"/>
<dbReference type="OrthoDB" id="1495038at2"/>
<keyword evidence="2" id="KW-1185">Reference proteome</keyword>
<gene>
    <name evidence="1" type="ORF">A5893_01790</name>
</gene>
<evidence type="ECO:0000313" key="1">
    <source>
        <dbReference type="EMBL" id="OAQ41875.1"/>
    </source>
</evidence>
<organism evidence="1 2">
    <name type="scientific">Pedobacter psychrophilus</name>
    <dbReference type="NCBI Taxonomy" id="1826909"/>
    <lineage>
        <taxon>Bacteria</taxon>
        <taxon>Pseudomonadati</taxon>
        <taxon>Bacteroidota</taxon>
        <taxon>Sphingobacteriia</taxon>
        <taxon>Sphingobacteriales</taxon>
        <taxon>Sphingobacteriaceae</taxon>
        <taxon>Pedobacter</taxon>
    </lineage>
</organism>
<comment type="caution">
    <text evidence="1">The sequence shown here is derived from an EMBL/GenBank/DDBJ whole genome shotgun (WGS) entry which is preliminary data.</text>
</comment>
<name>A0A179DLE7_9SPHI</name>
<evidence type="ECO:0000313" key="2">
    <source>
        <dbReference type="Proteomes" id="UP000078459"/>
    </source>
</evidence>
<dbReference type="STRING" id="1826909.A5893_01790"/>
<reference evidence="1 2" key="1">
    <citation type="submission" date="2016-04" db="EMBL/GenBank/DDBJ databases">
        <authorList>
            <person name="Evans L.H."/>
            <person name="Alamgir A."/>
            <person name="Owens N."/>
            <person name="Weber N.D."/>
            <person name="Virtaneva K."/>
            <person name="Barbian K."/>
            <person name="Babar A."/>
            <person name="Rosenke K."/>
        </authorList>
    </citation>
    <scope>NUCLEOTIDE SEQUENCE [LARGE SCALE GENOMIC DNA]</scope>
    <source>
        <strain evidence="1 2">CCM 8644</strain>
    </source>
</reference>
<sequence length="145" mass="16553">MKNYLKILKISIFSIFLFITINQKVQAQVFPIIMADSVNKFGPPQQCEVFGQLLQVRTKLLKHFGTTCMYEVEITNKSQKDINTRVGFTSLNGGKNEVFAVNSAMVRLKPNYYAVYKLEKRECLKKGKKNPIESCMTCNPTLGFL</sequence>
<reference evidence="1 2" key="2">
    <citation type="submission" date="2016-06" db="EMBL/GenBank/DDBJ databases">
        <title>Pedobacter psychrophilus sp. nov., isolated from Antarctic fragmentary rock.</title>
        <authorList>
            <person name="Svec P."/>
        </authorList>
    </citation>
    <scope>NUCLEOTIDE SEQUENCE [LARGE SCALE GENOMIC DNA]</scope>
    <source>
        <strain evidence="1 2">CCM 8644</strain>
    </source>
</reference>
<dbReference type="Proteomes" id="UP000078459">
    <property type="component" value="Unassembled WGS sequence"/>
</dbReference>